<feature type="non-terminal residue" evidence="11">
    <location>
        <position position="1"/>
    </location>
</feature>
<organism evidence="11">
    <name type="scientific">Necturus maculosus</name>
    <name type="common">Mudpuppy</name>
    <name type="synonym">Sirena maculosa</name>
    <dbReference type="NCBI Taxonomy" id="42757"/>
    <lineage>
        <taxon>Eukaryota</taxon>
        <taxon>Metazoa</taxon>
        <taxon>Chordata</taxon>
        <taxon>Craniata</taxon>
        <taxon>Vertebrata</taxon>
        <taxon>Euteleostomi</taxon>
        <taxon>Amphibia</taxon>
        <taxon>Batrachia</taxon>
        <taxon>Caudata</taxon>
        <taxon>Salamandroidea</taxon>
        <taxon>Proteidae</taxon>
        <taxon>Necturus</taxon>
    </lineage>
</organism>
<dbReference type="PROSITE" id="PS50262">
    <property type="entry name" value="G_PROTEIN_RECEP_F1_2"/>
    <property type="match status" value="1"/>
</dbReference>
<reference evidence="11" key="1">
    <citation type="submission" date="1997-08" db="EMBL/GenBank/DDBJ databases">
        <authorList>
            <person name="Zhou Q."/>
            <person name="Hinkle G."/>
            <person name="Sogin M.L."/>
            <person name="Dionne V.E."/>
        </authorList>
    </citation>
    <scope>NUCLEOTIDE SEQUENCE</scope>
</reference>
<keyword evidence="4" id="KW-0297">G-protein coupled receptor</keyword>
<evidence type="ECO:0000313" key="11">
    <source>
        <dbReference type="EMBL" id="AAB81756.1"/>
    </source>
</evidence>
<comment type="subcellular location">
    <subcellularLocation>
        <location evidence="1">Membrane</location>
        <topology evidence="1">Multi-pass membrane protein</topology>
    </subcellularLocation>
</comment>
<keyword evidence="6 11" id="KW-0675">Receptor</keyword>
<name>O42209_NECMA</name>
<keyword evidence="2 8" id="KW-0812">Transmembrane</keyword>
<evidence type="ECO:0000256" key="7">
    <source>
        <dbReference type="ARBA" id="ARBA00023224"/>
    </source>
</evidence>
<dbReference type="InterPro" id="IPR000725">
    <property type="entry name" value="Olfact_rcpt"/>
</dbReference>
<evidence type="ECO:0000256" key="2">
    <source>
        <dbReference type="ARBA" id="ARBA00022692"/>
    </source>
</evidence>
<dbReference type="SUPFAM" id="SSF81321">
    <property type="entry name" value="Family A G protein-coupled receptor-like"/>
    <property type="match status" value="1"/>
</dbReference>
<feature type="chain" id="PRO_5004158295" evidence="9">
    <location>
        <begin position="29"/>
        <end position="152"/>
    </location>
</feature>
<dbReference type="InterPro" id="IPR050427">
    <property type="entry name" value="Olfactory_Receptors"/>
</dbReference>
<dbReference type="GO" id="GO:0004984">
    <property type="term" value="F:olfactory receptor activity"/>
    <property type="evidence" value="ECO:0007669"/>
    <property type="project" value="InterPro"/>
</dbReference>
<evidence type="ECO:0000256" key="6">
    <source>
        <dbReference type="ARBA" id="ARBA00023170"/>
    </source>
</evidence>
<feature type="transmembrane region" description="Helical" evidence="8">
    <location>
        <begin position="77"/>
        <end position="98"/>
    </location>
</feature>
<feature type="transmembrane region" description="Helical" evidence="8">
    <location>
        <begin position="110"/>
        <end position="132"/>
    </location>
</feature>
<dbReference type="InterPro" id="IPR017452">
    <property type="entry name" value="GPCR_Rhodpsn_7TM"/>
</dbReference>
<evidence type="ECO:0000256" key="8">
    <source>
        <dbReference type="SAM" id="Phobius"/>
    </source>
</evidence>
<keyword evidence="9" id="KW-0732">Signal</keyword>
<keyword evidence="7" id="KW-0807">Transducer</keyword>
<dbReference type="AlphaFoldDB" id="O42209"/>
<feature type="non-terminal residue" evidence="11">
    <location>
        <position position="152"/>
    </location>
</feature>
<accession>O42209</accession>
<evidence type="ECO:0000256" key="4">
    <source>
        <dbReference type="ARBA" id="ARBA00023040"/>
    </source>
</evidence>
<dbReference type="Gene3D" id="1.20.1070.10">
    <property type="entry name" value="Rhodopsin 7-helix transmembrane proteins"/>
    <property type="match status" value="1"/>
</dbReference>
<evidence type="ECO:0000256" key="1">
    <source>
        <dbReference type="ARBA" id="ARBA00004141"/>
    </source>
</evidence>
<evidence type="ECO:0000256" key="3">
    <source>
        <dbReference type="ARBA" id="ARBA00022989"/>
    </source>
</evidence>
<feature type="signal peptide" evidence="9">
    <location>
        <begin position="1"/>
        <end position="28"/>
    </location>
</feature>
<sequence length="152" mass="16474">NPLRYTTIMSRKVCSLLVLACWVGGAVHSTAQVLLVMTLPFCGPNEVGHFFCDIPPLFPLVCTDTFLSGVLIMSNSGLISLACFLTLIISYTLILLAVRRCSAEGKSKALSTCGTHLTVVTIAFGPSIFIYMKPMNLQVDKIVALFFVIITP</sequence>
<feature type="domain" description="G-protein coupled receptors family 1 profile" evidence="10">
    <location>
        <begin position="1"/>
        <end position="152"/>
    </location>
</feature>
<evidence type="ECO:0000259" key="10">
    <source>
        <dbReference type="PROSITE" id="PS50262"/>
    </source>
</evidence>
<keyword evidence="3 8" id="KW-1133">Transmembrane helix</keyword>
<proteinExistence type="evidence at transcript level"/>
<dbReference type="Pfam" id="PF13853">
    <property type="entry name" value="7tm_4"/>
    <property type="match status" value="1"/>
</dbReference>
<evidence type="ECO:0000256" key="5">
    <source>
        <dbReference type="ARBA" id="ARBA00023136"/>
    </source>
</evidence>
<keyword evidence="5 8" id="KW-0472">Membrane</keyword>
<dbReference type="GO" id="GO:0005886">
    <property type="term" value="C:plasma membrane"/>
    <property type="evidence" value="ECO:0007669"/>
    <property type="project" value="UniProtKB-ARBA"/>
</dbReference>
<protein>
    <submittedName>
        <fullName evidence="11">Olfactory receptor protein</fullName>
    </submittedName>
</protein>
<evidence type="ECO:0000256" key="9">
    <source>
        <dbReference type="SAM" id="SignalP"/>
    </source>
</evidence>
<dbReference type="PANTHER" id="PTHR48002">
    <property type="entry name" value="OLFACTORY RECEPTOR"/>
    <property type="match status" value="1"/>
</dbReference>
<dbReference type="EMBL" id="AF019237">
    <property type="protein sequence ID" value="AAB81756.1"/>
    <property type="molecule type" value="mRNA"/>
</dbReference>
<dbReference type="PRINTS" id="PR00245">
    <property type="entry name" value="OLFACTORYR"/>
</dbReference>
<dbReference type="GO" id="GO:0004930">
    <property type="term" value="F:G protein-coupled receptor activity"/>
    <property type="evidence" value="ECO:0007669"/>
    <property type="project" value="UniProtKB-KW"/>
</dbReference>